<proteinExistence type="inferred from homology"/>
<comment type="subunit">
    <text evidence="3">Homotetramer.</text>
</comment>
<evidence type="ECO:0000256" key="5">
    <source>
        <dbReference type="ARBA" id="ARBA00019663"/>
    </source>
</evidence>
<evidence type="ECO:0000259" key="11">
    <source>
        <dbReference type="Pfam" id="PF00171"/>
    </source>
</evidence>
<dbReference type="NCBIfam" id="NF040648">
    <property type="entry name" value="lactal_redase_Meth"/>
    <property type="match status" value="1"/>
</dbReference>
<dbReference type="GeneID" id="64819894"/>
<evidence type="ECO:0000256" key="1">
    <source>
        <dbReference type="ARBA" id="ARBA00005036"/>
    </source>
</evidence>
<evidence type="ECO:0000256" key="9">
    <source>
        <dbReference type="PROSITE-ProRule" id="PRU10007"/>
    </source>
</evidence>
<dbReference type="Pfam" id="PF00171">
    <property type="entry name" value="Aldedh"/>
    <property type="match status" value="1"/>
</dbReference>
<dbReference type="SUPFAM" id="SSF53720">
    <property type="entry name" value="ALDH-like"/>
    <property type="match status" value="1"/>
</dbReference>
<gene>
    <name evidence="12" type="ORF">HYG87_03975</name>
</gene>
<dbReference type="AlphaFoldDB" id="A0A8T8K3C4"/>
<name>A0A8T8K3C4_9EURY</name>
<dbReference type="PANTHER" id="PTHR42991">
    <property type="entry name" value="ALDEHYDE DEHYDROGENASE"/>
    <property type="match status" value="1"/>
</dbReference>
<comment type="pathway">
    <text evidence="1">Cofactor biosynthesis; coenzyme F420 biosynthesis.</text>
</comment>
<dbReference type="InterPro" id="IPR016163">
    <property type="entry name" value="Ald_DH_C"/>
</dbReference>
<dbReference type="EC" id="1.2.1.22" evidence="4"/>
<keyword evidence="6 10" id="KW-0560">Oxidoreductase</keyword>
<dbReference type="GO" id="GO:0008911">
    <property type="term" value="F:lactaldehyde dehydrogenase (NAD+) activity"/>
    <property type="evidence" value="ECO:0007669"/>
    <property type="project" value="UniProtKB-EC"/>
</dbReference>
<dbReference type="InterPro" id="IPR016162">
    <property type="entry name" value="Ald_DH_N"/>
</dbReference>
<protein>
    <recommendedName>
        <fullName evidence="5">Lactaldehyde dehydrogenase</fullName>
        <ecNumber evidence="4">1.2.1.22</ecNumber>
    </recommendedName>
</protein>
<dbReference type="FunFam" id="3.40.309.10:FF:000009">
    <property type="entry name" value="Aldehyde dehydrogenase A"/>
    <property type="match status" value="1"/>
</dbReference>
<evidence type="ECO:0000256" key="4">
    <source>
        <dbReference type="ARBA" id="ARBA00013052"/>
    </source>
</evidence>
<accession>A0A8T8K3C4</accession>
<dbReference type="FunFam" id="3.40.605.10:FF:000007">
    <property type="entry name" value="NAD/NADP-dependent betaine aldehyde dehydrogenase"/>
    <property type="match status" value="1"/>
</dbReference>
<dbReference type="Gene3D" id="3.40.309.10">
    <property type="entry name" value="Aldehyde Dehydrogenase, Chain A, domain 2"/>
    <property type="match status" value="1"/>
</dbReference>
<dbReference type="InterPro" id="IPR029510">
    <property type="entry name" value="Ald_DH_CS_GLU"/>
</dbReference>
<dbReference type="Gene3D" id="3.40.605.10">
    <property type="entry name" value="Aldehyde Dehydrogenase, Chain A, domain 1"/>
    <property type="match status" value="1"/>
</dbReference>
<evidence type="ECO:0000256" key="6">
    <source>
        <dbReference type="ARBA" id="ARBA00023002"/>
    </source>
</evidence>
<dbReference type="EMBL" id="CP058560">
    <property type="protein sequence ID" value="QUH22988.1"/>
    <property type="molecule type" value="Genomic_DNA"/>
</dbReference>
<keyword evidence="13" id="KW-1185">Reference proteome</keyword>
<dbReference type="PROSITE" id="PS00687">
    <property type="entry name" value="ALDEHYDE_DEHYDR_GLU"/>
    <property type="match status" value="1"/>
</dbReference>
<dbReference type="RefSeq" id="WP_211533934.1">
    <property type="nucleotide sequence ID" value="NZ_CP058560.1"/>
</dbReference>
<dbReference type="InterPro" id="IPR015590">
    <property type="entry name" value="Aldehyde_DH_dom"/>
</dbReference>
<evidence type="ECO:0000256" key="8">
    <source>
        <dbReference type="ARBA" id="ARBA00049147"/>
    </source>
</evidence>
<organism evidence="12 13">
    <name type="scientific">Methanobacterium alkalithermotolerans</name>
    <dbReference type="NCBI Taxonomy" id="2731220"/>
    <lineage>
        <taxon>Archaea</taxon>
        <taxon>Methanobacteriati</taxon>
        <taxon>Methanobacteriota</taxon>
        <taxon>Methanomada group</taxon>
        <taxon>Methanobacteria</taxon>
        <taxon>Methanobacteriales</taxon>
        <taxon>Methanobacteriaceae</taxon>
        <taxon>Methanobacterium</taxon>
    </lineage>
</organism>
<dbReference type="InterPro" id="IPR053404">
    <property type="entry name" value="Lactaldehyde_DH"/>
</dbReference>
<dbReference type="InterPro" id="IPR016160">
    <property type="entry name" value="Ald_DH_CS_CYS"/>
</dbReference>
<comment type="similarity">
    <text evidence="2 10">Belongs to the aldehyde dehydrogenase family.</text>
</comment>
<dbReference type="OrthoDB" id="6342at2157"/>
<sequence length="470" mass="50855">MQMIIDGKMVDKKEKIKVFNPANDEVVGQVPLGNKNDLKKAIMAANRAKKDLNEISSRKISMALDDIAQELSKNWKDFSKSLTLESGKPIKASRDEVKRSVETLKLSAEESKRIYGETIPLDAGIGGKGFIGFTLKIPLGVVGAITPFNYPLNLAVHKLAPALAAKNAVILKPSLQAPLSILKLLEIMYPYFPDGAVNAVTGRGSEIGEEMVTSEYIDKISFTGSVETGKLISRQASMKKITLELGGNDPLIVLEDADLEKAVEGAVRGSYLYAGQVCIAVKRLIVDEKVADEFSALMVKETRKMKIGDPLDPKTDVGPLIGEKAASDVEKVVAEALNEGAELLCGGKREGNYYSPTVLDQVTPSMKLVSEETFGPISPIIRVNGVDEAIQIANSTPYGLQSSIFTSNIHHAMQAAKEIEAGSVMINKQSTFRTDNMPFGGFKMSGMGKEGVKYAVEDMVRTKLVVINTI</sequence>
<feature type="active site" evidence="9">
    <location>
        <position position="244"/>
    </location>
</feature>
<dbReference type="PANTHER" id="PTHR42991:SF1">
    <property type="entry name" value="ALDEHYDE DEHYDROGENASE"/>
    <property type="match status" value="1"/>
</dbReference>
<evidence type="ECO:0000256" key="7">
    <source>
        <dbReference type="ARBA" id="ARBA00023027"/>
    </source>
</evidence>
<evidence type="ECO:0000313" key="13">
    <source>
        <dbReference type="Proteomes" id="UP000681041"/>
    </source>
</evidence>
<dbReference type="PROSITE" id="PS00070">
    <property type="entry name" value="ALDEHYDE_DEHYDR_CYS"/>
    <property type="match status" value="1"/>
</dbReference>
<evidence type="ECO:0000256" key="10">
    <source>
        <dbReference type="RuleBase" id="RU003345"/>
    </source>
</evidence>
<dbReference type="KEGG" id="meme:HYG87_03975"/>
<dbReference type="Proteomes" id="UP000681041">
    <property type="component" value="Chromosome"/>
</dbReference>
<comment type="catalytic activity">
    <reaction evidence="8">
        <text>(S)-lactaldehyde + NAD(+) + H2O = (S)-lactate + NADH + 2 H(+)</text>
        <dbReference type="Rhea" id="RHEA:14277"/>
        <dbReference type="ChEBI" id="CHEBI:15377"/>
        <dbReference type="ChEBI" id="CHEBI:15378"/>
        <dbReference type="ChEBI" id="CHEBI:16651"/>
        <dbReference type="ChEBI" id="CHEBI:18041"/>
        <dbReference type="ChEBI" id="CHEBI:57540"/>
        <dbReference type="ChEBI" id="CHEBI:57945"/>
        <dbReference type="EC" id="1.2.1.22"/>
    </reaction>
</comment>
<evidence type="ECO:0000256" key="3">
    <source>
        <dbReference type="ARBA" id="ARBA00011881"/>
    </source>
</evidence>
<evidence type="ECO:0000256" key="2">
    <source>
        <dbReference type="ARBA" id="ARBA00009986"/>
    </source>
</evidence>
<feature type="domain" description="Aldehyde dehydrogenase" evidence="11">
    <location>
        <begin position="12"/>
        <end position="465"/>
    </location>
</feature>
<evidence type="ECO:0000313" key="12">
    <source>
        <dbReference type="EMBL" id="QUH22988.1"/>
    </source>
</evidence>
<keyword evidence="7" id="KW-0520">NAD</keyword>
<dbReference type="InterPro" id="IPR051020">
    <property type="entry name" value="ALDH-related_metabolic_enz"/>
</dbReference>
<reference evidence="12" key="1">
    <citation type="submission" date="2020-07" db="EMBL/GenBank/DDBJ databases">
        <title>Methanobacterium. sp. MethCan genome.</title>
        <authorList>
            <person name="Postec A."/>
            <person name="Quemeneur M."/>
        </authorList>
    </citation>
    <scope>NUCLEOTIDE SEQUENCE</scope>
    <source>
        <strain evidence="12">MethCAN</strain>
    </source>
</reference>
<dbReference type="InterPro" id="IPR016161">
    <property type="entry name" value="Ald_DH/histidinol_DH"/>
</dbReference>